<dbReference type="Proteomes" id="UP000292957">
    <property type="component" value="Unassembled WGS sequence"/>
</dbReference>
<dbReference type="EMBL" id="ML143387">
    <property type="protein sequence ID" value="TBU34882.1"/>
    <property type="molecule type" value="Genomic_DNA"/>
</dbReference>
<sequence length="57" mass="6446">MHRAIVSRSNPSPSLSHISHRIIWDAMHLPHLGSRSSPLRAGPEPTSRGWQVDIREQ</sequence>
<protein>
    <submittedName>
        <fullName evidence="2">Uncharacterized protein</fullName>
    </submittedName>
</protein>
<dbReference type="AlphaFoldDB" id="A0A4Q9N6F8"/>
<evidence type="ECO:0000256" key="1">
    <source>
        <dbReference type="SAM" id="MobiDB-lite"/>
    </source>
</evidence>
<proteinExistence type="predicted"/>
<reference evidence="2" key="1">
    <citation type="submission" date="2019-01" db="EMBL/GenBank/DDBJ databases">
        <title>Draft genome sequences of three monokaryotic isolates of the white-rot basidiomycete fungus Dichomitus squalens.</title>
        <authorList>
            <consortium name="DOE Joint Genome Institute"/>
            <person name="Lopez S.C."/>
            <person name="Andreopoulos B."/>
            <person name="Pangilinan J."/>
            <person name="Lipzen A."/>
            <person name="Riley R."/>
            <person name="Ahrendt S."/>
            <person name="Ng V."/>
            <person name="Barry K."/>
            <person name="Daum C."/>
            <person name="Grigoriev I.V."/>
            <person name="Hilden K.S."/>
            <person name="Makela M.R."/>
            <person name="de Vries R.P."/>
        </authorList>
    </citation>
    <scope>NUCLEOTIDE SEQUENCE [LARGE SCALE GENOMIC DNA]</scope>
    <source>
        <strain evidence="2">OM18370.1</strain>
    </source>
</reference>
<name>A0A4Q9N6F8_9APHY</name>
<feature type="region of interest" description="Disordered" evidence="1">
    <location>
        <begin position="33"/>
        <end position="57"/>
    </location>
</feature>
<accession>A0A4Q9N6F8</accession>
<evidence type="ECO:0000313" key="2">
    <source>
        <dbReference type="EMBL" id="TBU34882.1"/>
    </source>
</evidence>
<organism evidence="2">
    <name type="scientific">Dichomitus squalens</name>
    <dbReference type="NCBI Taxonomy" id="114155"/>
    <lineage>
        <taxon>Eukaryota</taxon>
        <taxon>Fungi</taxon>
        <taxon>Dikarya</taxon>
        <taxon>Basidiomycota</taxon>
        <taxon>Agaricomycotina</taxon>
        <taxon>Agaricomycetes</taxon>
        <taxon>Polyporales</taxon>
        <taxon>Polyporaceae</taxon>
        <taxon>Dichomitus</taxon>
    </lineage>
</organism>
<gene>
    <name evidence="2" type="ORF">BD311DRAFT_648427</name>
</gene>